<organism evidence="6 7">
    <name type="scientific">Sus scrofa</name>
    <name type="common">Pig</name>
    <dbReference type="NCBI Taxonomy" id="9823"/>
    <lineage>
        <taxon>Eukaryota</taxon>
        <taxon>Metazoa</taxon>
        <taxon>Chordata</taxon>
        <taxon>Craniata</taxon>
        <taxon>Vertebrata</taxon>
        <taxon>Euteleostomi</taxon>
        <taxon>Mammalia</taxon>
        <taxon>Eutheria</taxon>
        <taxon>Laurasiatheria</taxon>
        <taxon>Artiodactyla</taxon>
        <taxon>Suina</taxon>
        <taxon>Suidae</taxon>
        <taxon>Sus</taxon>
    </lineage>
</organism>
<dbReference type="InterPro" id="IPR036179">
    <property type="entry name" value="Ig-like_dom_sf"/>
</dbReference>
<keyword evidence="3" id="KW-0393">Immunoglobulin domain</keyword>
<dbReference type="GO" id="GO:0016020">
    <property type="term" value="C:membrane"/>
    <property type="evidence" value="ECO:0007669"/>
    <property type="project" value="UniProtKB-SubCell"/>
</dbReference>
<comment type="subcellular location">
    <subcellularLocation>
        <location evidence="1">Membrane</location>
    </subcellularLocation>
</comment>
<reference evidence="6" key="1">
    <citation type="submission" date="2025-08" db="UniProtKB">
        <authorList>
            <consortium name="Ensembl"/>
        </authorList>
    </citation>
    <scope>IDENTIFICATION</scope>
</reference>
<feature type="domain" description="Ig-like" evidence="5">
    <location>
        <begin position="37"/>
        <end position="125"/>
    </location>
</feature>
<evidence type="ECO:0000313" key="6">
    <source>
        <dbReference type="Ensembl" id="ENSSSCP00015020925.1"/>
    </source>
</evidence>
<dbReference type="SUPFAM" id="SSF48726">
    <property type="entry name" value="Immunoglobulin"/>
    <property type="match status" value="1"/>
</dbReference>
<evidence type="ECO:0000256" key="2">
    <source>
        <dbReference type="ARBA" id="ARBA00023136"/>
    </source>
</evidence>
<dbReference type="InterPro" id="IPR053896">
    <property type="entry name" value="BTN3A2-like_Ig-C"/>
</dbReference>
<evidence type="ECO:0000256" key="4">
    <source>
        <dbReference type="SAM" id="Phobius"/>
    </source>
</evidence>
<feature type="transmembrane region" description="Helical" evidence="4">
    <location>
        <begin position="7"/>
        <end position="34"/>
    </location>
</feature>
<name>A0A8D0ILR9_PIG</name>
<keyword evidence="2 4" id="KW-0472">Membrane</keyword>
<accession>A0A8D0ILR9</accession>
<keyword evidence="4" id="KW-1133">Transmembrane helix</keyword>
<evidence type="ECO:0000256" key="1">
    <source>
        <dbReference type="ARBA" id="ARBA00004370"/>
    </source>
</evidence>
<dbReference type="FunFam" id="2.60.40.10:FF:000590">
    <property type="entry name" value="V-set domain-containing T cell activation inhibitor 1"/>
    <property type="match status" value="1"/>
</dbReference>
<keyword evidence="4" id="KW-0812">Transmembrane</keyword>
<dbReference type="InterPro" id="IPR013783">
    <property type="entry name" value="Ig-like_fold"/>
</dbReference>
<evidence type="ECO:0000313" key="7">
    <source>
        <dbReference type="Proteomes" id="UP000694726"/>
    </source>
</evidence>
<proteinExistence type="predicted"/>
<evidence type="ECO:0000256" key="3">
    <source>
        <dbReference type="ARBA" id="ARBA00023319"/>
    </source>
</evidence>
<dbReference type="AlphaFoldDB" id="A0A8D0ILR9"/>
<sequence length="166" mass="18212">MASLGQVIFWSIISIIIILAGAIAFIIGFGISAFSIPEVNVDSNASSESLRCEAPRWFPQPTVVWASQVDQGANFSEVSNTSFELNPENVTMKVVSMLYNVTINTTYSCMIENDIAKATGDIRVTDSEIKRQSHLQLLNSKASLCLSSFVAISWVLLPLCPYLMLK</sequence>
<dbReference type="Ensembl" id="ENSSSCT00015052313.1">
    <property type="protein sequence ID" value="ENSSSCP00015020925.1"/>
    <property type="gene ID" value="ENSSSCG00015039163.1"/>
</dbReference>
<evidence type="ECO:0000259" key="5">
    <source>
        <dbReference type="PROSITE" id="PS50835"/>
    </source>
</evidence>
<dbReference type="PROSITE" id="PS50835">
    <property type="entry name" value="IG_LIKE"/>
    <property type="match status" value="1"/>
</dbReference>
<dbReference type="Gene3D" id="2.60.40.10">
    <property type="entry name" value="Immunoglobulins"/>
    <property type="match status" value="1"/>
</dbReference>
<dbReference type="Pfam" id="PF22705">
    <property type="entry name" value="C2-set_3"/>
    <property type="match status" value="1"/>
</dbReference>
<dbReference type="InterPro" id="IPR007110">
    <property type="entry name" value="Ig-like_dom"/>
</dbReference>
<protein>
    <recommendedName>
        <fullName evidence="5">Ig-like domain-containing protein</fullName>
    </recommendedName>
</protein>
<dbReference type="Proteomes" id="UP000694726">
    <property type="component" value="Unplaced"/>
</dbReference>